<dbReference type="AlphaFoldDB" id="A0A2N7PK01"/>
<dbReference type="FunFam" id="1.20.1260.10:FF:000001">
    <property type="entry name" value="Non-heme ferritin"/>
    <property type="match status" value="1"/>
</dbReference>
<dbReference type="EMBL" id="PNIE01000041">
    <property type="protein sequence ID" value="PMP63274.1"/>
    <property type="molecule type" value="Genomic_DNA"/>
</dbReference>
<feature type="domain" description="Ferritin-like diiron" evidence="8">
    <location>
        <begin position="1"/>
        <end position="145"/>
    </location>
</feature>
<dbReference type="GO" id="GO:0006879">
    <property type="term" value="P:intracellular iron ion homeostasis"/>
    <property type="evidence" value="ECO:0007669"/>
    <property type="project" value="UniProtKB-KW"/>
</dbReference>
<feature type="binding site" evidence="6">
    <location>
        <position position="94"/>
    </location>
    <ligand>
        <name>Fe cation</name>
        <dbReference type="ChEBI" id="CHEBI:24875"/>
        <label>1</label>
    </ligand>
</feature>
<reference evidence="9 10" key="1">
    <citation type="submission" date="2018-01" db="EMBL/GenBank/DDBJ databases">
        <title>Metagenomic assembled genomes from two thermal pools in the Uzon Caldera, Kamchatka, Russia.</title>
        <authorList>
            <person name="Wilkins L."/>
            <person name="Ettinger C."/>
        </authorList>
    </citation>
    <scope>NUCLEOTIDE SEQUENCE [LARGE SCALE GENOMIC DNA]</scope>
    <source>
        <strain evidence="9">ZAV-15</strain>
    </source>
</reference>
<evidence type="ECO:0000256" key="6">
    <source>
        <dbReference type="PIRSR" id="PIRSR601519-1"/>
    </source>
</evidence>
<dbReference type="GO" id="GO:0005829">
    <property type="term" value="C:cytosol"/>
    <property type="evidence" value="ECO:0007669"/>
    <property type="project" value="TreeGrafter"/>
</dbReference>
<comment type="function">
    <text evidence="7">Iron-storage protein.</text>
</comment>
<dbReference type="InterPro" id="IPR041719">
    <property type="entry name" value="Ferritin_prok"/>
</dbReference>
<proteinExistence type="inferred from homology"/>
<feature type="binding site" evidence="6">
    <location>
        <position position="127"/>
    </location>
    <ligand>
        <name>Fe cation</name>
        <dbReference type="ChEBI" id="CHEBI:24875"/>
        <label>1</label>
    </ligand>
</feature>
<dbReference type="InterPro" id="IPR012347">
    <property type="entry name" value="Ferritin-like"/>
</dbReference>
<dbReference type="EC" id="1.16.3.2" evidence="7"/>
<dbReference type="InterPro" id="IPR001519">
    <property type="entry name" value="Ferritin"/>
</dbReference>
<dbReference type="GO" id="GO:0042802">
    <property type="term" value="F:identical protein binding"/>
    <property type="evidence" value="ECO:0007669"/>
    <property type="project" value="UniProtKB-ARBA"/>
</dbReference>
<dbReference type="InterPro" id="IPR008331">
    <property type="entry name" value="Ferritin_DPS_dom"/>
</dbReference>
<evidence type="ECO:0000259" key="8">
    <source>
        <dbReference type="PROSITE" id="PS50905"/>
    </source>
</evidence>
<feature type="binding site" evidence="6">
    <location>
        <position position="53"/>
    </location>
    <ligand>
        <name>Fe cation</name>
        <dbReference type="ChEBI" id="CHEBI:24875"/>
        <label>1</label>
    </ligand>
</feature>
<dbReference type="Pfam" id="PF00210">
    <property type="entry name" value="Ferritin"/>
    <property type="match status" value="1"/>
</dbReference>
<dbReference type="GO" id="GO:0008198">
    <property type="term" value="F:ferrous iron binding"/>
    <property type="evidence" value="ECO:0007669"/>
    <property type="project" value="TreeGrafter"/>
</dbReference>
<comment type="subcellular location">
    <subcellularLocation>
        <location evidence="7">Cytoplasm</location>
    </subcellularLocation>
</comment>
<dbReference type="PROSITE" id="PS50905">
    <property type="entry name" value="FERRITIN_LIKE"/>
    <property type="match status" value="1"/>
</dbReference>
<organism evidence="9 10">
    <name type="scientific">Caldimicrobium thiodismutans</name>
    <dbReference type="NCBI Taxonomy" id="1653476"/>
    <lineage>
        <taxon>Bacteria</taxon>
        <taxon>Pseudomonadati</taxon>
        <taxon>Thermodesulfobacteriota</taxon>
        <taxon>Thermodesulfobacteria</taxon>
        <taxon>Thermodesulfobacteriales</taxon>
        <taxon>Thermodesulfobacteriaceae</taxon>
        <taxon>Caldimicrobium</taxon>
    </lineage>
</organism>
<accession>A0A2N7PK01</accession>
<evidence type="ECO:0000256" key="5">
    <source>
        <dbReference type="ARBA" id="ARBA00023004"/>
    </source>
</evidence>
<keyword evidence="5 6" id="KW-0408">Iron</keyword>
<keyword evidence="4" id="KW-0560">Oxidoreductase</keyword>
<feature type="binding site" evidence="6">
    <location>
        <position position="17"/>
    </location>
    <ligand>
        <name>Fe cation</name>
        <dbReference type="ChEBI" id="CHEBI:24875"/>
        <label>1</label>
    </ligand>
</feature>
<dbReference type="PANTHER" id="PTHR11431">
    <property type="entry name" value="FERRITIN"/>
    <property type="match status" value="1"/>
</dbReference>
<dbReference type="GO" id="GO:0008199">
    <property type="term" value="F:ferric iron binding"/>
    <property type="evidence" value="ECO:0007669"/>
    <property type="project" value="InterPro"/>
</dbReference>
<keyword evidence="2 7" id="KW-0409">Iron storage</keyword>
<dbReference type="Proteomes" id="UP000235731">
    <property type="component" value="Unassembled WGS sequence"/>
</dbReference>
<evidence type="ECO:0000256" key="1">
    <source>
        <dbReference type="ARBA" id="ARBA00006950"/>
    </source>
</evidence>
<comment type="caution">
    <text evidence="9">The sequence shown here is derived from an EMBL/GenBank/DDBJ whole genome shotgun (WGS) entry which is preliminary data.</text>
</comment>
<evidence type="ECO:0000256" key="4">
    <source>
        <dbReference type="ARBA" id="ARBA00023002"/>
    </source>
</evidence>
<dbReference type="PANTHER" id="PTHR11431:SF127">
    <property type="entry name" value="BACTERIAL NON-HEME FERRITIN"/>
    <property type="match status" value="1"/>
</dbReference>
<protein>
    <recommendedName>
        <fullName evidence="7">Ferritin</fullName>
        <ecNumber evidence="7">1.16.3.2</ecNumber>
    </recommendedName>
</protein>
<evidence type="ECO:0000256" key="3">
    <source>
        <dbReference type="ARBA" id="ARBA00022723"/>
    </source>
</evidence>
<dbReference type="GO" id="GO:0006826">
    <property type="term" value="P:iron ion transport"/>
    <property type="evidence" value="ECO:0007669"/>
    <property type="project" value="InterPro"/>
</dbReference>
<comment type="similarity">
    <text evidence="1 7">Belongs to the ferritin family. Prokaryotic subfamily.</text>
</comment>
<keyword evidence="7" id="KW-0963">Cytoplasm</keyword>
<evidence type="ECO:0000256" key="2">
    <source>
        <dbReference type="ARBA" id="ARBA00022434"/>
    </source>
</evidence>
<feature type="binding site" evidence="6">
    <location>
        <position position="50"/>
    </location>
    <ligand>
        <name>Fe cation</name>
        <dbReference type="ChEBI" id="CHEBI:24875"/>
        <label>1</label>
    </ligand>
</feature>
<dbReference type="InterPro" id="IPR009078">
    <property type="entry name" value="Ferritin-like_SF"/>
</dbReference>
<dbReference type="InterPro" id="IPR009040">
    <property type="entry name" value="Ferritin-like_diiron"/>
</dbReference>
<evidence type="ECO:0000256" key="7">
    <source>
        <dbReference type="RuleBase" id="RU361145"/>
    </source>
</evidence>
<sequence length="172" mass="20531">MLSKEMEEALNEQLKWELYSAYLYLSMAAYFEDKGLEGFAHWMKAQTAEELMHAMKFYKFIFERDGRVILQEMPKPPSEWETPEAAFEYAYHHEQEVTSRINKLVSLAKKLEDYATENFLQWFVEEQVEEEASFKSILNKLRLIKNDPQPLFYLDKELSQRPLDLNLLMTQV</sequence>
<dbReference type="SUPFAM" id="SSF47240">
    <property type="entry name" value="Ferritin-like"/>
    <property type="match status" value="1"/>
</dbReference>
<name>A0A2N7PK01_9BACT</name>
<keyword evidence="3 6" id="KW-0479">Metal-binding</keyword>
<dbReference type="Gene3D" id="1.20.1260.10">
    <property type="match status" value="1"/>
</dbReference>
<dbReference type="CDD" id="cd01055">
    <property type="entry name" value="Nonheme_Ferritin"/>
    <property type="match status" value="1"/>
</dbReference>
<comment type="catalytic activity">
    <reaction evidence="7">
        <text>4 Fe(2+) + O2 + 6 H2O = 4 iron(III) oxide-hydroxide + 12 H(+)</text>
        <dbReference type="Rhea" id="RHEA:11972"/>
        <dbReference type="ChEBI" id="CHEBI:15377"/>
        <dbReference type="ChEBI" id="CHEBI:15378"/>
        <dbReference type="ChEBI" id="CHEBI:15379"/>
        <dbReference type="ChEBI" id="CHEBI:29033"/>
        <dbReference type="ChEBI" id="CHEBI:78619"/>
        <dbReference type="EC" id="1.16.3.2"/>
    </reaction>
</comment>
<evidence type="ECO:0000313" key="10">
    <source>
        <dbReference type="Proteomes" id="UP000235731"/>
    </source>
</evidence>
<dbReference type="GO" id="GO:0004322">
    <property type="term" value="F:ferroxidase activity"/>
    <property type="evidence" value="ECO:0007669"/>
    <property type="project" value="TreeGrafter"/>
</dbReference>
<gene>
    <name evidence="9" type="ORF">C0197_03065</name>
</gene>
<evidence type="ECO:0000313" key="9">
    <source>
        <dbReference type="EMBL" id="PMP63274.1"/>
    </source>
</evidence>